<reference evidence="2 3" key="1">
    <citation type="submission" date="2015-04" db="EMBL/GenBank/DDBJ databases">
        <title>Draft genome sequence of bacteremic isolate Catabacter hongkongensis type strain HKU16T.</title>
        <authorList>
            <person name="Lau S.K."/>
            <person name="Teng J.L."/>
            <person name="Huang Y."/>
            <person name="Curreem S.O."/>
            <person name="Tsui S.K."/>
            <person name="Woo P.C."/>
        </authorList>
    </citation>
    <scope>NUCLEOTIDE SEQUENCE [LARGE SCALE GENOMIC DNA]</scope>
    <source>
        <strain evidence="2 3">HKU16</strain>
    </source>
</reference>
<dbReference type="Gene3D" id="3.20.20.150">
    <property type="entry name" value="Divalent-metal-dependent TIM barrel enzymes"/>
    <property type="match status" value="1"/>
</dbReference>
<dbReference type="EMBL" id="LAYJ01000112">
    <property type="protein sequence ID" value="KKI50322.1"/>
    <property type="molecule type" value="Genomic_DNA"/>
</dbReference>
<dbReference type="InterPro" id="IPR050312">
    <property type="entry name" value="IolE/XylAMocC-like"/>
</dbReference>
<dbReference type="InterPro" id="IPR013022">
    <property type="entry name" value="Xyl_isomerase-like_TIM-brl"/>
</dbReference>
<dbReference type="InterPro" id="IPR036237">
    <property type="entry name" value="Xyl_isomerase-like_sf"/>
</dbReference>
<name>A0A0M2NIQ8_9FIRM</name>
<dbReference type="OrthoDB" id="9786584at2"/>
<protein>
    <recommendedName>
        <fullName evidence="1">Xylose isomerase-like TIM barrel domain-containing protein</fullName>
    </recommendedName>
</protein>
<comment type="caution">
    <text evidence="2">The sequence shown here is derived from an EMBL/GenBank/DDBJ whole genome shotgun (WGS) entry which is preliminary data.</text>
</comment>
<dbReference type="RefSeq" id="WP_046444178.1">
    <property type="nucleotide sequence ID" value="NZ_CAUERS010000005.1"/>
</dbReference>
<dbReference type="AlphaFoldDB" id="A0A0M2NIQ8"/>
<gene>
    <name evidence="2" type="ORF">CHK_2385</name>
</gene>
<evidence type="ECO:0000313" key="2">
    <source>
        <dbReference type="EMBL" id="KKI50322.1"/>
    </source>
</evidence>
<dbReference type="Pfam" id="PF01261">
    <property type="entry name" value="AP_endonuc_2"/>
    <property type="match status" value="1"/>
</dbReference>
<dbReference type="Proteomes" id="UP000034076">
    <property type="component" value="Unassembled WGS sequence"/>
</dbReference>
<dbReference type="PANTHER" id="PTHR12110:SF53">
    <property type="entry name" value="BLR5974 PROTEIN"/>
    <property type="match status" value="1"/>
</dbReference>
<dbReference type="STRING" id="270498.CHK_2385"/>
<evidence type="ECO:0000259" key="1">
    <source>
        <dbReference type="Pfam" id="PF01261"/>
    </source>
</evidence>
<organism evidence="2 3">
    <name type="scientific">Christensenella hongkongensis</name>
    <dbReference type="NCBI Taxonomy" id="270498"/>
    <lineage>
        <taxon>Bacteria</taxon>
        <taxon>Bacillati</taxon>
        <taxon>Bacillota</taxon>
        <taxon>Clostridia</taxon>
        <taxon>Christensenellales</taxon>
        <taxon>Christensenellaceae</taxon>
        <taxon>Christensenella</taxon>
    </lineage>
</organism>
<proteinExistence type="predicted"/>
<sequence>MGYRYACADFTFPLLPHQNALELIHLMGFDGVDIGLFEDRSHLQPSDVFKNPQRGGEALAESVSRAQIAVADVFLQSDLDFSVKAVNHPDAHIRSGERGQFEKLVEYALAAGSRHITCLPGVHFEGEAYERSYERAVEELLWRVSRAKDAGLVFSVEAHLGSIAETPEQAAQLVRDTDGLTLTLDYTHFTKVGIPDERVRPLIAYASHFHARSAAKGKLQTVLEENTIDYDAVIREMQRTQYKGFIGVEYTWTQWENCNRTDNVSESVSLMKLLKQAEQKSEK</sequence>
<accession>A0A0M2NIQ8</accession>
<dbReference type="SUPFAM" id="SSF51658">
    <property type="entry name" value="Xylose isomerase-like"/>
    <property type="match status" value="1"/>
</dbReference>
<feature type="domain" description="Xylose isomerase-like TIM barrel" evidence="1">
    <location>
        <begin position="22"/>
        <end position="272"/>
    </location>
</feature>
<evidence type="ECO:0000313" key="3">
    <source>
        <dbReference type="Proteomes" id="UP000034076"/>
    </source>
</evidence>
<keyword evidence="3" id="KW-1185">Reference proteome</keyword>
<dbReference type="PANTHER" id="PTHR12110">
    <property type="entry name" value="HYDROXYPYRUVATE ISOMERASE"/>
    <property type="match status" value="1"/>
</dbReference>